<evidence type="ECO:0000313" key="2">
    <source>
        <dbReference type="Proteomes" id="UP000186391"/>
    </source>
</evidence>
<sequence>MDYGFAPNFDLRSLFSKQLITLGYGTNLAIKILTPIATCRETIEYMQSIGVDEIACLIDFGLDFDSVMTSLYKLQKLTEEYQAKNTVKHKSALNLFG</sequence>
<dbReference type="AlphaFoldDB" id="A0A1U7H1B0"/>
<organism evidence="1 2">
    <name type="scientific">Fischerella major NIES-592</name>
    <dbReference type="NCBI Taxonomy" id="210994"/>
    <lineage>
        <taxon>Bacteria</taxon>
        <taxon>Bacillati</taxon>
        <taxon>Cyanobacteriota</taxon>
        <taxon>Cyanophyceae</taxon>
        <taxon>Nostocales</taxon>
        <taxon>Hapalosiphonaceae</taxon>
        <taxon>Fischerella</taxon>
    </lineage>
</organism>
<reference evidence="1 2" key="1">
    <citation type="submission" date="2016-11" db="EMBL/GenBank/DDBJ databases">
        <title>Draft Genome Sequences of Nine Cyanobacterial Strains from Diverse Habitats.</title>
        <authorList>
            <person name="Zhu T."/>
            <person name="Hou S."/>
            <person name="Lu X."/>
            <person name="Hess W.R."/>
        </authorList>
    </citation>
    <scope>NUCLEOTIDE SEQUENCE [LARGE SCALE GENOMIC DNA]</scope>
    <source>
        <strain evidence="1 2">NIES-592</strain>
    </source>
</reference>
<keyword evidence="2" id="KW-1185">Reference proteome</keyword>
<gene>
    <name evidence="1" type="ORF">NIES592_07305</name>
</gene>
<dbReference type="EMBL" id="MRCA01000003">
    <property type="protein sequence ID" value="OKH14705.1"/>
    <property type="molecule type" value="Genomic_DNA"/>
</dbReference>
<evidence type="ECO:0000313" key="1">
    <source>
        <dbReference type="EMBL" id="OKH14705.1"/>
    </source>
</evidence>
<dbReference type="RefSeq" id="WP_062246097.1">
    <property type="nucleotide sequence ID" value="NZ_MRCA01000003.1"/>
</dbReference>
<comment type="caution">
    <text evidence="1">The sequence shown here is derived from an EMBL/GenBank/DDBJ whole genome shotgun (WGS) entry which is preliminary data.</text>
</comment>
<accession>A0A1U7H1B0</accession>
<proteinExistence type="predicted"/>
<protein>
    <submittedName>
        <fullName evidence="1">Uncharacterized protein</fullName>
    </submittedName>
</protein>
<name>A0A1U7H1B0_9CYAN</name>
<dbReference type="Proteomes" id="UP000186391">
    <property type="component" value="Unassembled WGS sequence"/>
</dbReference>